<evidence type="ECO:0000256" key="1">
    <source>
        <dbReference type="SAM" id="MobiDB-lite"/>
    </source>
</evidence>
<feature type="region of interest" description="Disordered" evidence="1">
    <location>
        <begin position="16"/>
        <end position="91"/>
    </location>
</feature>
<protein>
    <submittedName>
        <fullName evidence="3">DUF3362 domain-containing protein</fullName>
    </submittedName>
</protein>
<dbReference type="Proteomes" id="UP000095280">
    <property type="component" value="Unplaced"/>
</dbReference>
<keyword evidence="2" id="KW-1185">Reference proteome</keyword>
<proteinExistence type="predicted"/>
<dbReference type="AlphaFoldDB" id="A0A1I8FAD3"/>
<name>A0A1I8FAD3_9PLAT</name>
<feature type="compositionally biased region" description="Low complexity" evidence="1">
    <location>
        <begin position="199"/>
        <end position="209"/>
    </location>
</feature>
<feature type="compositionally biased region" description="Low complexity" evidence="1">
    <location>
        <begin position="55"/>
        <end position="66"/>
    </location>
</feature>
<evidence type="ECO:0000313" key="2">
    <source>
        <dbReference type="Proteomes" id="UP000095280"/>
    </source>
</evidence>
<sequence>KAETKAAFVTWQPGPCTSLRTTTGRRESTRVVGSLPGKAIPGAGISRQAGRDLGSAAPRASSASCPPASPAPSPWNGAARHRPPAGHRQEKIGVRSHLAADDPAALSDKTQRPPSPPTARCQLGQFARENFVMFDQERPHDAWSALRLHHDRGVSRLPPDTAASAGCRRRGLEGGDMMVIGDTDGGGLALGSQDVATQRAASGGSSSRPAPRKAEKAEERREESGGRAEKKTAKSDKKAEKRR</sequence>
<reference evidence="3" key="1">
    <citation type="submission" date="2016-11" db="UniProtKB">
        <authorList>
            <consortium name="WormBaseParasite"/>
        </authorList>
    </citation>
    <scope>IDENTIFICATION</scope>
</reference>
<feature type="compositionally biased region" description="Basic and acidic residues" evidence="1">
    <location>
        <begin position="212"/>
        <end position="243"/>
    </location>
</feature>
<feature type="region of interest" description="Disordered" evidence="1">
    <location>
        <begin position="183"/>
        <end position="243"/>
    </location>
</feature>
<accession>A0A1I8FAD3</accession>
<evidence type="ECO:0000313" key="3">
    <source>
        <dbReference type="WBParaSite" id="maker-unitig_26687-snap-gene-0.3-mRNA-1"/>
    </source>
</evidence>
<dbReference type="WBParaSite" id="maker-unitig_26687-snap-gene-0.3-mRNA-1">
    <property type="protein sequence ID" value="maker-unitig_26687-snap-gene-0.3-mRNA-1"/>
    <property type="gene ID" value="maker-unitig_26687-snap-gene-0.3"/>
</dbReference>
<organism evidence="2 3">
    <name type="scientific">Macrostomum lignano</name>
    <dbReference type="NCBI Taxonomy" id="282301"/>
    <lineage>
        <taxon>Eukaryota</taxon>
        <taxon>Metazoa</taxon>
        <taxon>Spiralia</taxon>
        <taxon>Lophotrochozoa</taxon>
        <taxon>Platyhelminthes</taxon>
        <taxon>Rhabditophora</taxon>
        <taxon>Macrostomorpha</taxon>
        <taxon>Macrostomida</taxon>
        <taxon>Macrostomidae</taxon>
        <taxon>Macrostomum</taxon>
    </lineage>
</organism>